<accession>A0ABT3HE01</accession>
<dbReference type="Proteomes" id="UP001209755">
    <property type="component" value="Unassembled WGS sequence"/>
</dbReference>
<evidence type="ECO:0000313" key="2">
    <source>
        <dbReference type="EMBL" id="MCW2308554.1"/>
    </source>
</evidence>
<evidence type="ECO:0008006" key="4">
    <source>
        <dbReference type="Google" id="ProtNLM"/>
    </source>
</evidence>
<dbReference type="RefSeq" id="WP_264602173.1">
    <property type="nucleotide sequence ID" value="NZ_JAOQNS010000008.1"/>
</dbReference>
<keyword evidence="1" id="KW-0472">Membrane</keyword>
<gene>
    <name evidence="2" type="ORF">M2319_002900</name>
</gene>
<protein>
    <recommendedName>
        <fullName evidence="4">GlsB/YeaQ/YmgE family stress response membrane protein</fullName>
    </recommendedName>
</protein>
<keyword evidence="1" id="KW-1133">Transmembrane helix</keyword>
<evidence type="ECO:0000256" key="1">
    <source>
        <dbReference type="SAM" id="Phobius"/>
    </source>
</evidence>
<reference evidence="3" key="1">
    <citation type="submission" date="2023-07" db="EMBL/GenBank/DDBJ databases">
        <title>Genome sequencing of Purple Non-Sulfur Bacteria from various extreme environments.</title>
        <authorList>
            <person name="Mayer M."/>
        </authorList>
    </citation>
    <scope>NUCLEOTIDE SEQUENCE [LARGE SCALE GENOMIC DNA]</scope>
    <source>
        <strain evidence="3">DSM 17935</strain>
    </source>
</reference>
<sequence length="102" mass="10766">MLDSFSSGDYITLVILLFVASVAIGWITDSILGGLGFGMIGNAVLAFAGASAAIFLLDKAIVRHWLPIRINAESIPLWIGTASAGALAMILLPLVLRRVIRS</sequence>
<feature type="transmembrane region" description="Helical" evidence="1">
    <location>
        <begin position="12"/>
        <end position="28"/>
    </location>
</feature>
<keyword evidence="1" id="KW-0812">Transmembrane</keyword>
<organism evidence="2 3">
    <name type="scientific">Rhodobium gokarnense</name>
    <dbReference type="NCBI Taxonomy" id="364296"/>
    <lineage>
        <taxon>Bacteria</taxon>
        <taxon>Pseudomonadati</taxon>
        <taxon>Pseudomonadota</taxon>
        <taxon>Alphaproteobacteria</taxon>
        <taxon>Hyphomicrobiales</taxon>
        <taxon>Rhodobiaceae</taxon>
        <taxon>Rhodobium</taxon>
    </lineage>
</organism>
<dbReference type="EMBL" id="JAOQNS010000008">
    <property type="protein sequence ID" value="MCW2308554.1"/>
    <property type="molecule type" value="Genomic_DNA"/>
</dbReference>
<comment type="caution">
    <text evidence="2">The sequence shown here is derived from an EMBL/GenBank/DDBJ whole genome shotgun (WGS) entry which is preliminary data.</text>
</comment>
<name>A0ABT3HE01_9HYPH</name>
<keyword evidence="3" id="KW-1185">Reference proteome</keyword>
<feature type="transmembrane region" description="Helical" evidence="1">
    <location>
        <begin position="35"/>
        <end position="57"/>
    </location>
</feature>
<proteinExistence type="predicted"/>
<evidence type="ECO:0000313" key="3">
    <source>
        <dbReference type="Proteomes" id="UP001209755"/>
    </source>
</evidence>
<feature type="transmembrane region" description="Helical" evidence="1">
    <location>
        <begin position="77"/>
        <end position="96"/>
    </location>
</feature>